<proteinExistence type="predicted"/>
<dbReference type="EMBL" id="BOPG01000101">
    <property type="protein sequence ID" value="GIJ63669.1"/>
    <property type="molecule type" value="Genomic_DNA"/>
</dbReference>
<reference evidence="2" key="1">
    <citation type="submission" date="2021-01" db="EMBL/GenBank/DDBJ databases">
        <title>Whole genome shotgun sequence of Virgisporangium aurantiacum NBRC 16421.</title>
        <authorList>
            <person name="Komaki H."/>
            <person name="Tamura T."/>
        </authorList>
    </citation>
    <scope>NUCLEOTIDE SEQUENCE</scope>
    <source>
        <strain evidence="2">NBRC 16421</strain>
    </source>
</reference>
<name>A0A8J4E6X3_9ACTN</name>
<accession>A0A8J4E6X3</accession>
<evidence type="ECO:0000256" key="1">
    <source>
        <dbReference type="SAM" id="MobiDB-lite"/>
    </source>
</evidence>
<sequence length="106" mass="11879">MFRPGERPRESLSIIRHVRQITMKMQQKQSDDADVVAGGERGVPERIHHAPKHVRERNLQGPALPPQPFRDLGKVEGGALVAAADRRREVGVSTAPVCHRTRPHSR</sequence>
<dbReference type="AlphaFoldDB" id="A0A8J4E6X3"/>
<gene>
    <name evidence="2" type="ORF">Vau01_111850</name>
</gene>
<evidence type="ECO:0000313" key="3">
    <source>
        <dbReference type="Proteomes" id="UP000612585"/>
    </source>
</evidence>
<keyword evidence="3" id="KW-1185">Reference proteome</keyword>
<protein>
    <submittedName>
        <fullName evidence="2">Uncharacterized protein</fullName>
    </submittedName>
</protein>
<comment type="caution">
    <text evidence="2">The sequence shown here is derived from an EMBL/GenBank/DDBJ whole genome shotgun (WGS) entry which is preliminary data.</text>
</comment>
<dbReference type="Proteomes" id="UP000612585">
    <property type="component" value="Unassembled WGS sequence"/>
</dbReference>
<evidence type="ECO:0000313" key="2">
    <source>
        <dbReference type="EMBL" id="GIJ63669.1"/>
    </source>
</evidence>
<feature type="region of interest" description="Disordered" evidence="1">
    <location>
        <begin position="44"/>
        <end position="70"/>
    </location>
</feature>
<organism evidence="2 3">
    <name type="scientific">Virgisporangium aurantiacum</name>
    <dbReference type="NCBI Taxonomy" id="175570"/>
    <lineage>
        <taxon>Bacteria</taxon>
        <taxon>Bacillati</taxon>
        <taxon>Actinomycetota</taxon>
        <taxon>Actinomycetes</taxon>
        <taxon>Micromonosporales</taxon>
        <taxon>Micromonosporaceae</taxon>
        <taxon>Virgisporangium</taxon>
    </lineage>
</organism>